<protein>
    <submittedName>
        <fullName evidence="1">Uncharacterized protein</fullName>
    </submittedName>
</protein>
<comment type="caution">
    <text evidence="1">The sequence shown here is derived from an EMBL/GenBank/DDBJ whole genome shotgun (WGS) entry which is preliminary data.</text>
</comment>
<proteinExistence type="predicted"/>
<reference evidence="1" key="1">
    <citation type="submission" date="2021-01" db="EMBL/GenBank/DDBJ databases">
        <title>Whole genome shotgun sequence of Virgisporangium ochraceum NBRC 16418.</title>
        <authorList>
            <person name="Komaki H."/>
            <person name="Tamura T."/>
        </authorList>
    </citation>
    <scope>NUCLEOTIDE SEQUENCE</scope>
    <source>
        <strain evidence="1">NBRC 16418</strain>
    </source>
</reference>
<accession>A0A8J3ZZD5</accession>
<name>A0A8J3ZZD5_9ACTN</name>
<organism evidence="1 2">
    <name type="scientific">Virgisporangium ochraceum</name>
    <dbReference type="NCBI Taxonomy" id="65505"/>
    <lineage>
        <taxon>Bacteria</taxon>
        <taxon>Bacillati</taxon>
        <taxon>Actinomycetota</taxon>
        <taxon>Actinomycetes</taxon>
        <taxon>Micromonosporales</taxon>
        <taxon>Micromonosporaceae</taxon>
        <taxon>Virgisporangium</taxon>
    </lineage>
</organism>
<gene>
    <name evidence="1" type="ORF">Voc01_065940</name>
</gene>
<evidence type="ECO:0000313" key="2">
    <source>
        <dbReference type="Proteomes" id="UP000635606"/>
    </source>
</evidence>
<evidence type="ECO:0000313" key="1">
    <source>
        <dbReference type="EMBL" id="GIJ71677.1"/>
    </source>
</evidence>
<dbReference type="AlphaFoldDB" id="A0A8J3ZZD5"/>
<keyword evidence="2" id="KW-1185">Reference proteome</keyword>
<sequence length="117" mass="13174">MSSHPSVDVYAHLVNRSNLPVRVILRSTCDAEDLAIKWRHREFDRWFPLVLPRGVTVPPDDGAMIRIGHEWTEPAATGDLPGLSTPDVLSVIVIDNSGHAWIQGSTRWQRTRARTRA</sequence>
<dbReference type="RefSeq" id="WP_203931520.1">
    <property type="nucleotide sequence ID" value="NZ_BOPH01000088.1"/>
</dbReference>
<dbReference type="Proteomes" id="UP000635606">
    <property type="component" value="Unassembled WGS sequence"/>
</dbReference>
<dbReference type="EMBL" id="BOPH01000088">
    <property type="protein sequence ID" value="GIJ71677.1"/>
    <property type="molecule type" value="Genomic_DNA"/>
</dbReference>